<reference evidence="12" key="1">
    <citation type="submission" date="2016-10" db="EMBL/GenBank/DDBJ databases">
        <authorList>
            <person name="Varghese N."/>
            <person name="Submissions S."/>
        </authorList>
    </citation>
    <scope>NUCLEOTIDE SEQUENCE [LARGE SCALE GENOMIC DNA]</scope>
    <source>
        <strain evidence="12">B4,CECT 8067,JCM 17497</strain>
    </source>
</reference>
<dbReference type="InterPro" id="IPR018208">
    <property type="entry name" value="GH11_AS_1"/>
</dbReference>
<evidence type="ECO:0000313" key="12">
    <source>
        <dbReference type="Proteomes" id="UP000198882"/>
    </source>
</evidence>
<dbReference type="SMART" id="SM00458">
    <property type="entry name" value="RICIN"/>
    <property type="match status" value="1"/>
</dbReference>
<dbReference type="Pfam" id="PF00457">
    <property type="entry name" value="Glyco_hydro_11"/>
    <property type="match status" value="1"/>
</dbReference>
<dbReference type="PANTHER" id="PTHR46828">
    <property type="entry name" value="ENDO-1,4-BETA-XYLANASE A-RELATED"/>
    <property type="match status" value="1"/>
</dbReference>
<sequence>MTNDETHDANASTDELIDRRDYMKAAGATAAAGLGIGAMSTSAAAQETLTENQQTTYDGSFVSFWTDTDDTVSMTLEDGGSYSVDWQNTGNFVVGMGWDPGASRTIEYDATHNPSENSYLCVYGWTTDPLVEYYIIENYGTYRPGDEEHGTHQSDGGTYDIATSERIEEPSIIGTATFTQYWSIRQNSRTSGTINVGNHFDAWENHGLELGDHDYQIMAVEAWDYQGPNSASVSFGEASGGGDPGGDPGDDDGNGGSSGDLADGTYGIQNVNSGKGLDVSEESTDDGANIQQYEYWGGTNQQWNVEDTGGGAYRIENVNSGNVLDVGGESDGANVQQYSDHGGDNQRFYLHDQGSGQYHIQPVHTEKALEVESSSTDDGANVQQYEWHGDDNQLWTFDNV</sequence>
<dbReference type="OrthoDB" id="18576at2157"/>
<dbReference type="Pfam" id="PF14200">
    <property type="entry name" value="RicinB_lectin_2"/>
    <property type="match status" value="2"/>
</dbReference>
<dbReference type="InterPro" id="IPR033123">
    <property type="entry name" value="GH11_dom"/>
</dbReference>
<comment type="catalytic activity">
    <reaction evidence="1">
        <text>Endohydrolysis of (1-&gt;4)-beta-D-xylosidic linkages in xylans.</text>
        <dbReference type="EC" id="3.2.1.8"/>
    </reaction>
</comment>
<dbReference type="RefSeq" id="WP_090309386.1">
    <property type="nucleotide sequence ID" value="NZ_FNFE01000005.1"/>
</dbReference>
<dbReference type="SUPFAM" id="SSF49899">
    <property type="entry name" value="Concanavalin A-like lectins/glucanases"/>
    <property type="match status" value="1"/>
</dbReference>
<dbReference type="InterPro" id="IPR006311">
    <property type="entry name" value="TAT_signal"/>
</dbReference>
<protein>
    <recommendedName>
        <fullName evidence="3">endo-1,4-beta-xylanase</fullName>
        <ecNumber evidence="3">3.2.1.8</ecNumber>
    </recommendedName>
</protein>
<dbReference type="PROSITE" id="PS50231">
    <property type="entry name" value="RICIN_B_LECTIN"/>
    <property type="match status" value="1"/>
</dbReference>
<dbReference type="AlphaFoldDB" id="A0A1G9CSY1"/>
<feature type="region of interest" description="Disordered" evidence="9">
    <location>
        <begin position="230"/>
        <end position="284"/>
    </location>
</feature>
<evidence type="ECO:0000259" key="10">
    <source>
        <dbReference type="PROSITE" id="PS51761"/>
    </source>
</evidence>
<evidence type="ECO:0000256" key="7">
    <source>
        <dbReference type="ARBA" id="ARBA00023295"/>
    </source>
</evidence>
<feature type="compositionally biased region" description="Gly residues" evidence="9">
    <location>
        <begin position="238"/>
        <end position="247"/>
    </location>
</feature>
<dbReference type="SUPFAM" id="SSF50370">
    <property type="entry name" value="Ricin B-like lectins"/>
    <property type="match status" value="1"/>
</dbReference>
<keyword evidence="12" id="KW-1185">Reference proteome</keyword>
<evidence type="ECO:0000256" key="9">
    <source>
        <dbReference type="SAM" id="MobiDB-lite"/>
    </source>
</evidence>
<keyword evidence="5 11" id="KW-0378">Hydrolase</keyword>
<dbReference type="EC" id="3.2.1.8" evidence="3"/>
<evidence type="ECO:0000313" key="11">
    <source>
        <dbReference type="EMBL" id="SDK54756.1"/>
    </source>
</evidence>
<dbReference type="PRINTS" id="PR00911">
    <property type="entry name" value="GLHYDRLASE11"/>
</dbReference>
<accession>A0A1G9CSY1</accession>
<dbReference type="PROSITE" id="PS00776">
    <property type="entry name" value="GH11_1"/>
    <property type="match status" value="1"/>
</dbReference>
<proteinExistence type="predicted"/>
<evidence type="ECO:0000256" key="3">
    <source>
        <dbReference type="ARBA" id="ARBA00012590"/>
    </source>
</evidence>
<organism evidence="11 12">
    <name type="scientific">Natronorubrum texcoconense</name>
    <dbReference type="NCBI Taxonomy" id="1095776"/>
    <lineage>
        <taxon>Archaea</taxon>
        <taxon>Methanobacteriati</taxon>
        <taxon>Methanobacteriota</taxon>
        <taxon>Stenosarchaea group</taxon>
        <taxon>Halobacteria</taxon>
        <taxon>Halobacteriales</taxon>
        <taxon>Natrialbaceae</taxon>
        <taxon>Natronorubrum</taxon>
    </lineage>
</organism>
<keyword evidence="4 11" id="KW-0858">Xylan degradation</keyword>
<dbReference type="InterPro" id="IPR035992">
    <property type="entry name" value="Ricin_B-like_lectins"/>
</dbReference>
<dbReference type="InterPro" id="IPR000772">
    <property type="entry name" value="Ricin_B_lectin"/>
</dbReference>
<dbReference type="InterPro" id="IPR001137">
    <property type="entry name" value="Glyco_hydro_11"/>
</dbReference>
<dbReference type="PANTHER" id="PTHR46828:SF2">
    <property type="entry name" value="ENDO-1,4-BETA-XYLANASE A-RELATED"/>
    <property type="match status" value="1"/>
</dbReference>
<gene>
    <name evidence="11" type="ORF">SAMN04515672_3301</name>
</gene>
<dbReference type="InterPro" id="IPR013320">
    <property type="entry name" value="ConA-like_dom_sf"/>
</dbReference>
<dbReference type="CDD" id="cd00161">
    <property type="entry name" value="beta-trefoil_Ricin-like"/>
    <property type="match status" value="1"/>
</dbReference>
<dbReference type="GO" id="GO:0031176">
    <property type="term" value="F:endo-1,4-beta-xylanase activity"/>
    <property type="evidence" value="ECO:0007669"/>
    <property type="project" value="UniProtKB-EC"/>
</dbReference>
<dbReference type="STRING" id="1095776.SAMN04515672_3301"/>
<evidence type="ECO:0000256" key="2">
    <source>
        <dbReference type="ARBA" id="ARBA00004851"/>
    </source>
</evidence>
<dbReference type="Gene3D" id="2.60.120.180">
    <property type="match status" value="1"/>
</dbReference>
<evidence type="ECO:0000256" key="1">
    <source>
        <dbReference type="ARBA" id="ARBA00000681"/>
    </source>
</evidence>
<dbReference type="Proteomes" id="UP000198882">
    <property type="component" value="Unassembled WGS sequence"/>
</dbReference>
<name>A0A1G9CSY1_9EURY</name>
<dbReference type="EMBL" id="FNFE01000005">
    <property type="protein sequence ID" value="SDK54756.1"/>
    <property type="molecule type" value="Genomic_DNA"/>
</dbReference>
<dbReference type="UniPathway" id="UPA00114"/>
<evidence type="ECO:0000256" key="5">
    <source>
        <dbReference type="ARBA" id="ARBA00022801"/>
    </source>
</evidence>
<dbReference type="GO" id="GO:0045493">
    <property type="term" value="P:xylan catabolic process"/>
    <property type="evidence" value="ECO:0007669"/>
    <property type="project" value="UniProtKB-UniPathway"/>
</dbReference>
<evidence type="ECO:0000256" key="8">
    <source>
        <dbReference type="ARBA" id="ARBA00023326"/>
    </source>
</evidence>
<keyword evidence="8" id="KW-0624">Polysaccharide degradation</keyword>
<evidence type="ECO:0000256" key="4">
    <source>
        <dbReference type="ARBA" id="ARBA00022651"/>
    </source>
</evidence>
<comment type="pathway">
    <text evidence="2">Glycan degradation; xylan degradation.</text>
</comment>
<evidence type="ECO:0000256" key="6">
    <source>
        <dbReference type="ARBA" id="ARBA00023277"/>
    </source>
</evidence>
<dbReference type="InterPro" id="IPR013319">
    <property type="entry name" value="GH11/12"/>
</dbReference>
<feature type="domain" description="GH11" evidence="10">
    <location>
        <begin position="48"/>
        <end position="234"/>
    </location>
</feature>
<dbReference type="PROSITE" id="PS51761">
    <property type="entry name" value="GH11_3"/>
    <property type="match status" value="1"/>
</dbReference>
<dbReference type="PROSITE" id="PS51318">
    <property type="entry name" value="TAT"/>
    <property type="match status" value="1"/>
</dbReference>
<keyword evidence="7 11" id="KW-0326">Glycosidase</keyword>
<keyword evidence="6" id="KW-0119">Carbohydrate metabolism</keyword>
<dbReference type="Gene3D" id="2.80.10.50">
    <property type="match status" value="3"/>
</dbReference>